<protein>
    <submittedName>
        <fullName evidence="1">Uncharacterized protein</fullName>
    </submittedName>
</protein>
<sequence>CEAKADTIQTSPTGYGGGIFLTGSGYYDPSTQRLDLKGMNIYNNSAEIAGQSLYVEMINVKELCKYGIAGEYVKGNYSDRYSKFEDIQGISANLTTFNSLSFESIQQQQSPLQFYWLEISNLTKISATLNISNINQPLQINLEGYNIIEGQFSVKIVELGQITKDDTHQHNFIKLKLINNYAFEIIYPPDDGSSEPILIEGDPQSQQTASFGMKDISWYDYNNKHYGVFASNDRRIFTGIDGKQDEAYPLEYQFAVYTIAGESIKRRKIFKSTIFQIQIIKTVETKQK</sequence>
<name>A0A5J4TXP0_9EUKA</name>
<proteinExistence type="predicted"/>
<dbReference type="Proteomes" id="UP000324800">
    <property type="component" value="Unassembled WGS sequence"/>
</dbReference>
<gene>
    <name evidence="1" type="ORF">EZS28_041871</name>
</gene>
<evidence type="ECO:0000313" key="1">
    <source>
        <dbReference type="EMBL" id="KAA6362602.1"/>
    </source>
</evidence>
<accession>A0A5J4TXP0</accession>
<feature type="non-terminal residue" evidence="1">
    <location>
        <position position="1"/>
    </location>
</feature>
<reference evidence="1 2" key="1">
    <citation type="submission" date="2019-03" db="EMBL/GenBank/DDBJ databases">
        <title>Single cell metagenomics reveals metabolic interactions within the superorganism composed of flagellate Streblomastix strix and complex community of Bacteroidetes bacteria on its surface.</title>
        <authorList>
            <person name="Treitli S.C."/>
            <person name="Kolisko M."/>
            <person name="Husnik F."/>
            <person name="Keeling P."/>
            <person name="Hampl V."/>
        </authorList>
    </citation>
    <scope>NUCLEOTIDE SEQUENCE [LARGE SCALE GENOMIC DNA]</scope>
    <source>
        <strain evidence="1">ST1C</strain>
    </source>
</reference>
<dbReference type="EMBL" id="SNRW01023969">
    <property type="protein sequence ID" value="KAA6362602.1"/>
    <property type="molecule type" value="Genomic_DNA"/>
</dbReference>
<evidence type="ECO:0000313" key="2">
    <source>
        <dbReference type="Proteomes" id="UP000324800"/>
    </source>
</evidence>
<organism evidence="1 2">
    <name type="scientific">Streblomastix strix</name>
    <dbReference type="NCBI Taxonomy" id="222440"/>
    <lineage>
        <taxon>Eukaryota</taxon>
        <taxon>Metamonada</taxon>
        <taxon>Preaxostyla</taxon>
        <taxon>Oxymonadida</taxon>
        <taxon>Streblomastigidae</taxon>
        <taxon>Streblomastix</taxon>
    </lineage>
</organism>
<dbReference type="AlphaFoldDB" id="A0A5J4TXP0"/>
<comment type="caution">
    <text evidence="1">The sequence shown here is derived from an EMBL/GenBank/DDBJ whole genome shotgun (WGS) entry which is preliminary data.</text>
</comment>